<sequence>MDQSTAHHLPPRIKRIWGYSALGNLLVLLVISGLLWLAYHFWNWPLWISIGGLMLTLLEPGIELGLIPYRYRFTRYQISDLAVDMQAGFIFQERIAIPIARVQNVTLSAGPLLQWQHLTKVTVATASTSHSIDGLELADAERLREQIMRLAQEARHDQA</sequence>
<evidence type="ECO:0000313" key="3">
    <source>
        <dbReference type="EMBL" id="PBQ22918.1"/>
    </source>
</evidence>
<evidence type="ECO:0000256" key="1">
    <source>
        <dbReference type="SAM" id="Phobius"/>
    </source>
</evidence>
<dbReference type="Pfam" id="PF03703">
    <property type="entry name" value="bPH_2"/>
    <property type="match status" value="1"/>
</dbReference>
<evidence type="ECO:0000313" key="4">
    <source>
        <dbReference type="Proteomes" id="UP000217918"/>
    </source>
</evidence>
<accession>A0A2A3TW65</accession>
<keyword evidence="1" id="KW-0472">Membrane</keyword>
<protein>
    <recommendedName>
        <fullName evidence="2">YdbS-like PH domain-containing protein</fullName>
    </recommendedName>
</protein>
<reference evidence="3 4" key="1">
    <citation type="submission" date="2017-09" db="EMBL/GenBank/DDBJ databases">
        <title>Genome sequence of Lactobacillus brevis D7.</title>
        <authorList>
            <person name="Kwon M.-S."/>
            <person name="Lim S.K."/>
            <person name="Choi H.-J."/>
        </authorList>
    </citation>
    <scope>NUCLEOTIDE SEQUENCE [LARGE SCALE GENOMIC DNA]</scope>
    <source>
        <strain evidence="3 4">D7</strain>
    </source>
</reference>
<feature type="transmembrane region" description="Helical" evidence="1">
    <location>
        <begin position="16"/>
        <end position="38"/>
    </location>
</feature>
<evidence type="ECO:0000259" key="2">
    <source>
        <dbReference type="Pfam" id="PF03703"/>
    </source>
</evidence>
<comment type="caution">
    <text evidence="3">The sequence shown here is derived from an EMBL/GenBank/DDBJ whole genome shotgun (WGS) entry which is preliminary data.</text>
</comment>
<dbReference type="Proteomes" id="UP000217918">
    <property type="component" value="Unassembled WGS sequence"/>
</dbReference>
<dbReference type="InterPro" id="IPR005182">
    <property type="entry name" value="YdbS-like_PH"/>
</dbReference>
<feature type="transmembrane region" description="Helical" evidence="1">
    <location>
        <begin position="44"/>
        <end position="67"/>
    </location>
</feature>
<organism evidence="3 4">
    <name type="scientific">Levilactobacillus brevis</name>
    <name type="common">Lactobacillus brevis</name>
    <dbReference type="NCBI Taxonomy" id="1580"/>
    <lineage>
        <taxon>Bacteria</taxon>
        <taxon>Bacillati</taxon>
        <taxon>Bacillota</taxon>
        <taxon>Bacilli</taxon>
        <taxon>Lactobacillales</taxon>
        <taxon>Lactobacillaceae</taxon>
        <taxon>Levilactobacillus</taxon>
    </lineage>
</organism>
<dbReference type="PANTHER" id="PTHR34473">
    <property type="entry name" value="UPF0699 TRANSMEMBRANE PROTEIN YDBS"/>
    <property type="match status" value="1"/>
</dbReference>
<name>A0A2A3TW65_LEVBR</name>
<dbReference type="PANTHER" id="PTHR34473:SF2">
    <property type="entry name" value="UPF0699 TRANSMEMBRANE PROTEIN YDBT"/>
    <property type="match status" value="1"/>
</dbReference>
<feature type="domain" description="YdbS-like PH" evidence="2">
    <location>
        <begin position="71"/>
        <end position="147"/>
    </location>
</feature>
<gene>
    <name evidence="3" type="ORF">CNR29_02335</name>
</gene>
<keyword evidence="1" id="KW-1133">Transmembrane helix</keyword>
<dbReference type="RefSeq" id="WP_096109673.1">
    <property type="nucleotide sequence ID" value="NZ_NVYO01000001.1"/>
</dbReference>
<keyword evidence="1" id="KW-0812">Transmembrane</keyword>
<proteinExistence type="predicted"/>
<dbReference type="AlphaFoldDB" id="A0A2A3TW65"/>
<dbReference type="EMBL" id="NVYO01000001">
    <property type="protein sequence ID" value="PBQ22918.1"/>
    <property type="molecule type" value="Genomic_DNA"/>
</dbReference>